<reference evidence="1" key="1">
    <citation type="submission" date="2020-03" db="EMBL/GenBank/DDBJ databases">
        <title>The deep terrestrial virosphere.</title>
        <authorList>
            <person name="Holmfeldt K."/>
            <person name="Nilsson E."/>
            <person name="Simone D."/>
            <person name="Lopez-Fernandez M."/>
            <person name="Wu X."/>
            <person name="de Brujin I."/>
            <person name="Lundin D."/>
            <person name="Andersson A."/>
            <person name="Bertilsson S."/>
            <person name="Dopson M."/>
        </authorList>
    </citation>
    <scope>NUCLEOTIDE SEQUENCE</scope>
    <source>
        <strain evidence="1">MM415B00340</strain>
    </source>
</reference>
<proteinExistence type="predicted"/>
<dbReference type="AlphaFoldDB" id="A0A6M3JBV1"/>
<dbReference type="EMBL" id="MT141558">
    <property type="protein sequence ID" value="QJA66655.1"/>
    <property type="molecule type" value="Genomic_DNA"/>
</dbReference>
<sequence length="82" mass="9498">MKILILVVVTLWSFGSPYPNPQKMIVNSPEEAAIIIRKFSESQRKMAEPDRYSYTLYEIDTEDATVKEIKIPRISFSSDKKD</sequence>
<protein>
    <submittedName>
        <fullName evidence="1">Uncharacterized protein</fullName>
    </submittedName>
</protein>
<evidence type="ECO:0000313" key="1">
    <source>
        <dbReference type="EMBL" id="QJA66655.1"/>
    </source>
</evidence>
<accession>A0A6M3JBV1</accession>
<gene>
    <name evidence="1" type="ORF">MM415B00340_0039</name>
</gene>
<name>A0A6M3JBV1_9ZZZZ</name>
<organism evidence="1">
    <name type="scientific">viral metagenome</name>
    <dbReference type="NCBI Taxonomy" id="1070528"/>
    <lineage>
        <taxon>unclassified sequences</taxon>
        <taxon>metagenomes</taxon>
        <taxon>organismal metagenomes</taxon>
    </lineage>
</organism>